<dbReference type="EMBL" id="LKAM01000008">
    <property type="protein sequence ID" value="KUM47182.1"/>
    <property type="molecule type" value="Genomic_DNA"/>
</dbReference>
<proteinExistence type="predicted"/>
<name>A0A117NGR8_PICGL</name>
<sequence>MKMFMAKKCPRFSADSIKAMESIGDLYVLEESCYIRIFGISTTFGAPQALPKYVPVRLLV</sequence>
<organism evidence="1">
    <name type="scientific">Picea glauca</name>
    <name type="common">White spruce</name>
    <name type="synonym">Pinus glauca</name>
    <dbReference type="NCBI Taxonomy" id="3330"/>
    <lineage>
        <taxon>Eukaryota</taxon>
        <taxon>Viridiplantae</taxon>
        <taxon>Streptophyta</taxon>
        <taxon>Embryophyta</taxon>
        <taxon>Tracheophyta</taxon>
        <taxon>Spermatophyta</taxon>
        <taxon>Pinopsida</taxon>
        <taxon>Pinidae</taxon>
        <taxon>Conifers I</taxon>
        <taxon>Pinales</taxon>
        <taxon>Pinaceae</taxon>
        <taxon>Picea</taxon>
    </lineage>
</organism>
<keyword evidence="1" id="KW-0496">Mitochondrion</keyword>
<gene>
    <name evidence="1" type="ORF">ABT39_MTgene6188</name>
</gene>
<evidence type="ECO:0000313" key="1">
    <source>
        <dbReference type="EMBL" id="KUM47182.1"/>
    </source>
</evidence>
<geneLocation type="mitochondrion" evidence="1"/>
<protein>
    <submittedName>
        <fullName evidence="1">Uncharacterized protein</fullName>
    </submittedName>
</protein>
<dbReference type="AlphaFoldDB" id="A0A117NGR8"/>
<comment type="caution">
    <text evidence="1">The sequence shown here is derived from an EMBL/GenBank/DDBJ whole genome shotgun (WGS) entry which is preliminary data.</text>
</comment>
<reference evidence="1" key="1">
    <citation type="journal article" date="2015" name="Genome Biol. Evol.">
        <title>Organellar Genomes of White Spruce (Picea glauca): Assembly and Annotation.</title>
        <authorList>
            <person name="Jackman S.D."/>
            <person name="Warren R.L."/>
            <person name="Gibb E.A."/>
            <person name="Vandervalk B.P."/>
            <person name="Mohamadi H."/>
            <person name="Chu J."/>
            <person name="Raymond A."/>
            <person name="Pleasance S."/>
            <person name="Coope R."/>
            <person name="Wildung M.R."/>
            <person name="Ritland C.E."/>
            <person name="Bousquet J."/>
            <person name="Jones S.J."/>
            <person name="Bohlmann J."/>
            <person name="Birol I."/>
        </authorList>
    </citation>
    <scope>NUCLEOTIDE SEQUENCE [LARGE SCALE GENOMIC DNA]</scope>
    <source>
        <tissue evidence="1">Flushing bud</tissue>
    </source>
</reference>
<accession>A0A117NGR8</accession>